<organism evidence="3 4">
    <name type="scientific">Rugosimonospora acidiphila</name>
    <dbReference type="NCBI Taxonomy" id="556531"/>
    <lineage>
        <taxon>Bacteria</taxon>
        <taxon>Bacillati</taxon>
        <taxon>Actinomycetota</taxon>
        <taxon>Actinomycetes</taxon>
        <taxon>Micromonosporales</taxon>
        <taxon>Micromonosporaceae</taxon>
        <taxon>Rugosimonospora</taxon>
    </lineage>
</organism>
<feature type="region of interest" description="Disordered" evidence="1">
    <location>
        <begin position="215"/>
        <end position="574"/>
    </location>
</feature>
<feature type="compositionally biased region" description="Low complexity" evidence="1">
    <location>
        <begin position="430"/>
        <end position="477"/>
    </location>
</feature>
<proteinExistence type="predicted"/>
<reference evidence="4" key="1">
    <citation type="journal article" date="2019" name="Int. J. Syst. Evol. Microbiol.">
        <title>The Global Catalogue of Microorganisms (GCM) 10K type strain sequencing project: providing services to taxonomists for standard genome sequencing and annotation.</title>
        <authorList>
            <consortium name="The Broad Institute Genomics Platform"/>
            <consortium name="The Broad Institute Genome Sequencing Center for Infectious Disease"/>
            <person name="Wu L."/>
            <person name="Ma J."/>
        </authorList>
    </citation>
    <scope>NUCLEOTIDE SEQUENCE [LARGE SCALE GENOMIC DNA]</scope>
    <source>
        <strain evidence="4">JCM 18304</strain>
    </source>
</reference>
<accession>A0ABP9SHB6</accession>
<feature type="region of interest" description="Disordered" evidence="1">
    <location>
        <begin position="169"/>
        <end position="189"/>
    </location>
</feature>
<feature type="transmembrane region" description="Helical" evidence="2">
    <location>
        <begin position="71"/>
        <end position="89"/>
    </location>
</feature>
<keyword evidence="2" id="KW-0812">Transmembrane</keyword>
<evidence type="ECO:0000313" key="4">
    <source>
        <dbReference type="Proteomes" id="UP001501570"/>
    </source>
</evidence>
<dbReference type="RefSeq" id="WP_345635497.1">
    <property type="nucleotide sequence ID" value="NZ_BAABJQ010000023.1"/>
</dbReference>
<dbReference type="EMBL" id="BAABJQ010000023">
    <property type="protein sequence ID" value="GAA5195180.1"/>
    <property type="molecule type" value="Genomic_DNA"/>
</dbReference>
<dbReference type="Proteomes" id="UP001501570">
    <property type="component" value="Unassembled WGS sequence"/>
</dbReference>
<keyword evidence="2" id="KW-1133">Transmembrane helix</keyword>
<gene>
    <name evidence="3" type="ORF">GCM10023322_61320</name>
</gene>
<keyword evidence="2" id="KW-0472">Membrane</keyword>
<feature type="transmembrane region" description="Helical" evidence="2">
    <location>
        <begin position="49"/>
        <end position="66"/>
    </location>
</feature>
<keyword evidence="4" id="KW-1185">Reference proteome</keyword>
<evidence type="ECO:0000313" key="3">
    <source>
        <dbReference type="EMBL" id="GAA5195180.1"/>
    </source>
</evidence>
<comment type="caution">
    <text evidence="3">The sequence shown here is derived from an EMBL/GenBank/DDBJ whole genome shotgun (WGS) entry which is preliminary data.</text>
</comment>
<name>A0ABP9SHB6_9ACTN</name>
<feature type="transmembrane region" description="Helical" evidence="2">
    <location>
        <begin position="113"/>
        <end position="132"/>
    </location>
</feature>
<feature type="compositionally biased region" description="Low complexity" evidence="1">
    <location>
        <begin position="306"/>
        <end position="317"/>
    </location>
</feature>
<sequence>MRHIATLIAAIFIGPLAWILIAFGQERSATAFARAGSSGAFHTGDFVRPLAYLAVAGVLIGLIATLRFSPLGAVLTGVVYVLSYVWLLVDPDELLDLFKRDLDIFGRTADPTVPVRTGTTLIVGALLLVSVLSAKRWRRWPRPVLAEVAGPSPEPVPEPIEYDLGRLGFADTDAPRPDNEPDTLVNPFGPAAGAPAGHAPIPRTAPLIESTQPAVSHFVTPTPPGAAGSRMEPARGEDPTADLSAPVTAPARPEPSTADVSLPTADLSPPTTDLSAPAAVPAQRSESPANPPTLDEPTPALGEPTPALGEPAPALDEPAPDESARGQLVMDEPSRNESARSEPVTDEPARDESAVAASTGDEPIGNEPTVDEPTVDEPTVATIQAAKPSDAEPIDSAPAGAAPSQPELALTEPNTAEPNMAEPTRPDPSPAEASTAEPSTAEPSTAEPSTVEPVQTESSQAPSTETPSTETPVAETPLAETPSTEAPLADAEPDREPSPQAPPAGDESSPATPVRMSPAEGGSGGPARAEPVERPFDRWAAVESQAPRTYQGRTPPAGSPWATPPREGADDSPS</sequence>
<evidence type="ECO:0000256" key="2">
    <source>
        <dbReference type="SAM" id="Phobius"/>
    </source>
</evidence>
<evidence type="ECO:0000256" key="1">
    <source>
        <dbReference type="SAM" id="MobiDB-lite"/>
    </source>
</evidence>
<protein>
    <submittedName>
        <fullName evidence="3">Uncharacterized protein</fullName>
    </submittedName>
</protein>